<dbReference type="AlphaFoldDB" id="A0AAN7M0B9"/>
<evidence type="ECO:0000313" key="1">
    <source>
        <dbReference type="EMBL" id="KAK4796556.1"/>
    </source>
</evidence>
<keyword evidence="2" id="KW-1185">Reference proteome</keyword>
<evidence type="ECO:0000313" key="2">
    <source>
        <dbReference type="Proteomes" id="UP001346149"/>
    </source>
</evidence>
<protein>
    <submittedName>
        <fullName evidence="1">Uncharacterized protein</fullName>
    </submittedName>
</protein>
<organism evidence="1 2">
    <name type="scientific">Trapa natans</name>
    <name type="common">Water chestnut</name>
    <dbReference type="NCBI Taxonomy" id="22666"/>
    <lineage>
        <taxon>Eukaryota</taxon>
        <taxon>Viridiplantae</taxon>
        <taxon>Streptophyta</taxon>
        <taxon>Embryophyta</taxon>
        <taxon>Tracheophyta</taxon>
        <taxon>Spermatophyta</taxon>
        <taxon>Magnoliopsida</taxon>
        <taxon>eudicotyledons</taxon>
        <taxon>Gunneridae</taxon>
        <taxon>Pentapetalae</taxon>
        <taxon>rosids</taxon>
        <taxon>malvids</taxon>
        <taxon>Myrtales</taxon>
        <taxon>Lythraceae</taxon>
        <taxon>Trapa</taxon>
    </lineage>
</organism>
<proteinExistence type="predicted"/>
<gene>
    <name evidence="1" type="ORF">SAY86_028882</name>
</gene>
<sequence length="88" mass="10000">MCICNVLCGNMVRGGIRVFRVRDDDQNDNISEMEAIKSSQLCVLVFSRKPLHPLMTMNGDGIFFYRRPGGCFSLERSLCPSSTEYLQM</sequence>
<reference evidence="1 2" key="1">
    <citation type="journal article" date="2023" name="Hortic Res">
        <title>Pangenome of water caltrop reveals structural variations and asymmetric subgenome divergence after allopolyploidization.</title>
        <authorList>
            <person name="Zhang X."/>
            <person name="Chen Y."/>
            <person name="Wang L."/>
            <person name="Yuan Y."/>
            <person name="Fang M."/>
            <person name="Shi L."/>
            <person name="Lu R."/>
            <person name="Comes H.P."/>
            <person name="Ma Y."/>
            <person name="Chen Y."/>
            <person name="Huang G."/>
            <person name="Zhou Y."/>
            <person name="Zheng Z."/>
            <person name="Qiu Y."/>
        </authorList>
    </citation>
    <scope>NUCLEOTIDE SEQUENCE [LARGE SCALE GENOMIC DNA]</scope>
    <source>
        <strain evidence="1">F231</strain>
    </source>
</reference>
<dbReference type="EMBL" id="JAXQNO010000006">
    <property type="protein sequence ID" value="KAK4796556.1"/>
    <property type="molecule type" value="Genomic_DNA"/>
</dbReference>
<accession>A0AAN7M0B9</accession>
<comment type="caution">
    <text evidence="1">The sequence shown here is derived from an EMBL/GenBank/DDBJ whole genome shotgun (WGS) entry which is preliminary data.</text>
</comment>
<name>A0AAN7M0B9_TRANT</name>
<dbReference type="Proteomes" id="UP001346149">
    <property type="component" value="Unassembled WGS sequence"/>
</dbReference>